<proteinExistence type="predicted"/>
<evidence type="ECO:0008006" key="3">
    <source>
        <dbReference type="Google" id="ProtNLM"/>
    </source>
</evidence>
<comment type="caution">
    <text evidence="1">The sequence shown here is derived from an EMBL/GenBank/DDBJ whole genome shotgun (WGS) entry which is preliminary data.</text>
</comment>
<gene>
    <name evidence="1" type="ORF">US53_C0051G0005</name>
</gene>
<reference evidence="1 2" key="1">
    <citation type="journal article" date="2015" name="Nature">
        <title>rRNA introns, odd ribosomes, and small enigmatic genomes across a large radiation of phyla.</title>
        <authorList>
            <person name="Brown C.T."/>
            <person name="Hug L.A."/>
            <person name="Thomas B.C."/>
            <person name="Sharon I."/>
            <person name="Castelle C.J."/>
            <person name="Singh A."/>
            <person name="Wilkins M.J."/>
            <person name="Williams K.H."/>
            <person name="Banfield J.F."/>
        </authorList>
    </citation>
    <scope>NUCLEOTIDE SEQUENCE [LARGE SCALE GENOMIC DNA]</scope>
</reference>
<dbReference type="STRING" id="1618545.US53_C0051G0005"/>
<evidence type="ECO:0000313" key="2">
    <source>
        <dbReference type="Proteomes" id="UP000034591"/>
    </source>
</evidence>
<sequence length="231" mass="26846">MDISSLDIELVRQDPHSNDCLRACALMVFKYFDDSTEKSDIWKKLHVYKKHSGLSGGYFSDLGILAISKNYNVTISHYATHWWNKDVLQAAKKGDKALIKMLKELKKQKDWAGKKEIAKSISYIKRGGKYKIAYPTLETINELLIHRLPVIMNVQAENLYQEPKEKYSHSVVVTGKKSDKYIIRDPYLAVEEVDKDELYYAWVRNGGWMIVLYPKEKIEKQPSVKQPKLIF</sequence>
<name>A0A0G0HD31_9BACT</name>
<organism evidence="1 2">
    <name type="scientific">Candidatus Woesebacteria bacterium GW2011_GWA1_37_7</name>
    <dbReference type="NCBI Taxonomy" id="1618545"/>
    <lineage>
        <taxon>Bacteria</taxon>
        <taxon>Candidatus Woeseibacteriota</taxon>
    </lineage>
</organism>
<dbReference type="Proteomes" id="UP000034591">
    <property type="component" value="Unassembled WGS sequence"/>
</dbReference>
<accession>A0A0G0HD31</accession>
<dbReference type="Gene3D" id="3.90.70.10">
    <property type="entry name" value="Cysteine proteinases"/>
    <property type="match status" value="1"/>
</dbReference>
<dbReference type="AlphaFoldDB" id="A0A0G0HD31"/>
<dbReference type="EMBL" id="LBTI01000051">
    <property type="protein sequence ID" value="KKQ36455.1"/>
    <property type="molecule type" value="Genomic_DNA"/>
</dbReference>
<protein>
    <recommendedName>
        <fullName evidence="3">Peptidase C39-like domain-containing protein</fullName>
    </recommendedName>
</protein>
<evidence type="ECO:0000313" key="1">
    <source>
        <dbReference type="EMBL" id="KKQ36455.1"/>
    </source>
</evidence>